<proteinExistence type="predicted"/>
<keyword evidence="2" id="KW-1185">Reference proteome</keyword>
<sequence length="62" mass="7605">MRIISRPRPPPIACLWTPSKSTVVICTIYWSVPRRHNKGWWKWIMHGWINWEYQHRIHIVAN</sequence>
<reference evidence="1 2" key="1">
    <citation type="submission" date="2016-07" db="EMBL/GenBank/DDBJ databases">
        <title>Pervasive Adenine N6-methylation of Active Genes in Fungi.</title>
        <authorList>
            <consortium name="DOE Joint Genome Institute"/>
            <person name="Mondo S.J."/>
            <person name="Dannebaum R.O."/>
            <person name="Kuo R.C."/>
            <person name="Labutti K."/>
            <person name="Haridas S."/>
            <person name="Kuo A."/>
            <person name="Salamov A."/>
            <person name="Ahrendt S.R."/>
            <person name="Lipzen A."/>
            <person name="Sullivan W."/>
            <person name="Andreopoulos W.B."/>
            <person name="Clum A."/>
            <person name="Lindquist E."/>
            <person name="Daum C."/>
            <person name="Ramamoorthy G.K."/>
            <person name="Gryganskyi A."/>
            <person name="Culley D."/>
            <person name="Magnuson J.K."/>
            <person name="James T.Y."/>
            <person name="O'Malley M.A."/>
            <person name="Stajich J.E."/>
            <person name="Spatafora J.W."/>
            <person name="Visel A."/>
            <person name="Grigoriev I.V."/>
        </authorList>
    </citation>
    <scope>NUCLEOTIDE SEQUENCE [LARGE SCALE GENOMIC DNA]</scope>
    <source>
        <strain evidence="1 2">NRRL 1336</strain>
    </source>
</reference>
<gene>
    <name evidence="1" type="ORF">BCR42DRAFT_421333</name>
</gene>
<organism evidence="1 2">
    <name type="scientific">Absidia repens</name>
    <dbReference type="NCBI Taxonomy" id="90262"/>
    <lineage>
        <taxon>Eukaryota</taxon>
        <taxon>Fungi</taxon>
        <taxon>Fungi incertae sedis</taxon>
        <taxon>Mucoromycota</taxon>
        <taxon>Mucoromycotina</taxon>
        <taxon>Mucoromycetes</taxon>
        <taxon>Mucorales</taxon>
        <taxon>Cunninghamellaceae</taxon>
        <taxon>Absidia</taxon>
    </lineage>
</organism>
<comment type="caution">
    <text evidence="1">The sequence shown here is derived from an EMBL/GenBank/DDBJ whole genome shotgun (WGS) entry which is preliminary data.</text>
</comment>
<accession>A0A1X2I8G9</accession>
<evidence type="ECO:0000313" key="2">
    <source>
        <dbReference type="Proteomes" id="UP000193560"/>
    </source>
</evidence>
<dbReference type="EMBL" id="MCGE01000021">
    <property type="protein sequence ID" value="ORZ11559.1"/>
    <property type="molecule type" value="Genomic_DNA"/>
</dbReference>
<dbReference type="AlphaFoldDB" id="A0A1X2I8G9"/>
<evidence type="ECO:0000313" key="1">
    <source>
        <dbReference type="EMBL" id="ORZ11559.1"/>
    </source>
</evidence>
<dbReference type="Proteomes" id="UP000193560">
    <property type="component" value="Unassembled WGS sequence"/>
</dbReference>
<protein>
    <submittedName>
        <fullName evidence="1">Uncharacterized protein</fullName>
    </submittedName>
</protein>
<name>A0A1X2I8G9_9FUNG</name>